<evidence type="ECO:0000313" key="2">
    <source>
        <dbReference type="EMBL" id="CAG6508375.1"/>
    </source>
</evidence>
<evidence type="ECO:0000256" key="1">
    <source>
        <dbReference type="SAM" id="MobiDB-lite"/>
    </source>
</evidence>
<proteinExistence type="predicted"/>
<dbReference type="EMBL" id="HBUE01157259">
    <property type="protein sequence ID" value="CAG6508375.1"/>
    <property type="molecule type" value="Transcribed_RNA"/>
</dbReference>
<name>A0A8D8DGD5_CULPI</name>
<feature type="region of interest" description="Disordered" evidence="1">
    <location>
        <begin position="1"/>
        <end position="102"/>
    </location>
</feature>
<feature type="compositionally biased region" description="Polar residues" evidence="1">
    <location>
        <begin position="42"/>
        <end position="53"/>
    </location>
</feature>
<sequence>MDSVQTLEALEIDVGDFPMEEQYLEEDPFADCPAGDGDTDGPSVSANPYQLNDSEFDNSAAPEQPDESEFANSASSDQFDESAGGGGPSKKRKNKTKGKHDTSEDLFMCTLAVYKREGQTSGAYIAHWEVSGNSSADFVTRVWGLSCAYLNRDCFRDES</sequence>
<protein>
    <submittedName>
        <fullName evidence="2">(northern house mosquito) hypothetical protein</fullName>
    </submittedName>
</protein>
<organism evidence="2">
    <name type="scientific">Culex pipiens</name>
    <name type="common">House mosquito</name>
    <dbReference type="NCBI Taxonomy" id="7175"/>
    <lineage>
        <taxon>Eukaryota</taxon>
        <taxon>Metazoa</taxon>
        <taxon>Ecdysozoa</taxon>
        <taxon>Arthropoda</taxon>
        <taxon>Hexapoda</taxon>
        <taxon>Insecta</taxon>
        <taxon>Pterygota</taxon>
        <taxon>Neoptera</taxon>
        <taxon>Endopterygota</taxon>
        <taxon>Diptera</taxon>
        <taxon>Nematocera</taxon>
        <taxon>Culicoidea</taxon>
        <taxon>Culicidae</taxon>
        <taxon>Culicinae</taxon>
        <taxon>Culicini</taxon>
        <taxon>Culex</taxon>
        <taxon>Culex</taxon>
    </lineage>
</organism>
<feature type="compositionally biased region" description="Acidic residues" evidence="1">
    <location>
        <begin position="10"/>
        <end position="29"/>
    </location>
</feature>
<reference evidence="2" key="1">
    <citation type="submission" date="2021-05" db="EMBL/GenBank/DDBJ databases">
        <authorList>
            <person name="Alioto T."/>
            <person name="Alioto T."/>
            <person name="Gomez Garrido J."/>
        </authorList>
    </citation>
    <scope>NUCLEOTIDE SEQUENCE</scope>
</reference>
<dbReference type="EMBL" id="HBUE01262377">
    <property type="protein sequence ID" value="CAG6559732.1"/>
    <property type="molecule type" value="Transcribed_RNA"/>
</dbReference>
<accession>A0A8D8DGD5</accession>
<dbReference type="AlphaFoldDB" id="A0A8D8DGD5"/>
<feature type="compositionally biased region" description="Basic residues" evidence="1">
    <location>
        <begin position="89"/>
        <end position="98"/>
    </location>
</feature>